<dbReference type="Gene3D" id="3.30.70.2760">
    <property type="match status" value="1"/>
</dbReference>
<dbReference type="RefSeq" id="XP_055890981.1">
    <property type="nucleotide sequence ID" value="XM_056035006.1"/>
</dbReference>
<dbReference type="RefSeq" id="XP_055890982.1">
    <property type="nucleotide sequence ID" value="XM_056035007.1"/>
</dbReference>
<dbReference type="OMA" id="DQMFMPQ"/>
<dbReference type="Proteomes" id="UP001165740">
    <property type="component" value="Chromosome 7"/>
</dbReference>
<dbReference type="InterPro" id="IPR006674">
    <property type="entry name" value="HD_domain"/>
</dbReference>
<feature type="compositionally biased region" description="Basic and acidic residues" evidence="2">
    <location>
        <begin position="550"/>
        <end position="561"/>
    </location>
</feature>
<feature type="region of interest" description="Disordered" evidence="2">
    <location>
        <begin position="1"/>
        <end position="33"/>
    </location>
</feature>
<accession>A0A9W3AUU1</accession>
<evidence type="ECO:0000313" key="7">
    <source>
        <dbReference type="RefSeq" id="XP_055890982.1"/>
    </source>
</evidence>
<organism evidence="4 5">
    <name type="scientific">Biomphalaria glabrata</name>
    <name type="common">Bloodfluke planorb</name>
    <name type="synonym">Freshwater snail</name>
    <dbReference type="NCBI Taxonomy" id="6526"/>
    <lineage>
        <taxon>Eukaryota</taxon>
        <taxon>Metazoa</taxon>
        <taxon>Spiralia</taxon>
        <taxon>Lophotrochozoa</taxon>
        <taxon>Mollusca</taxon>
        <taxon>Gastropoda</taxon>
        <taxon>Heterobranchia</taxon>
        <taxon>Euthyneura</taxon>
        <taxon>Panpulmonata</taxon>
        <taxon>Hygrophila</taxon>
        <taxon>Lymnaeoidea</taxon>
        <taxon>Planorbidae</taxon>
        <taxon>Biomphalaria</taxon>
    </lineage>
</organism>
<dbReference type="RefSeq" id="XP_055890983.1">
    <property type="nucleotide sequence ID" value="XM_056035008.1"/>
</dbReference>
<dbReference type="InterPro" id="IPR003607">
    <property type="entry name" value="HD/PDEase_dom"/>
</dbReference>
<dbReference type="Gene3D" id="1.10.3210.10">
    <property type="entry name" value="Hypothetical protein af1432"/>
    <property type="match status" value="1"/>
</dbReference>
<name>A0A9W3AUU1_BIOGL</name>
<dbReference type="SUPFAM" id="SSF109604">
    <property type="entry name" value="HD-domain/PDEase-like"/>
    <property type="match status" value="1"/>
</dbReference>
<dbReference type="PANTHER" id="PTHR11373:SF4">
    <property type="entry name" value="DEOXYNUCLEOSIDE TRIPHOSPHATE TRIPHOSPHOHYDROLASE SAMHD1"/>
    <property type="match status" value="1"/>
</dbReference>
<evidence type="ECO:0000259" key="3">
    <source>
        <dbReference type="SMART" id="SM00471"/>
    </source>
</evidence>
<sequence>MATKSDPLPARCAVPQDSSIAPENSTEMKTETHDDAAVTISKEVKPGGLYLKIFNDPIHGHIEMNPACIAIIDTPEFQRLRFIKQLGLVYFVFPGASHNRFEHCLGTCYLSGQFARALKENQKDLDIQEKDILCVELAGLCHDLGHGPLSHLFDQKFIPNYSKEKNWKHEDASVAMFEHIVAKHKLMDADGIFRKLYDLNDDDILFIKEMIRGSGFSSTGQWMCKGRGEEKSFLYEIVSNKRNNIDVDKFDYFARDCHHLGIKNNFDHSRFMKFARVCSVNNQRQICIRDKEISNLYNMFYTRWTLHKYAYQHRVKCIIEAMVIDAMLLADKYLKFHGKNGFIPLSECIYDMEAYSYLTDDVINMVLHSKSQEPEMVKARELINRIYVRKLYKCVHETKPLRPEISKLDEKSIEKRISALVVTPDSEFSADLIRVHITYLDFGMKNQNPLERLNVFSKTNFNSARLLSKDEASRILGPTIFSEVIVRILYCDASILKEVQKTVADAAKKWEASLEVKPACESSIAAAVENKETNLEKSFAESSISDSVRHKDANLEDKSSDESDTFVTPKQNKSNSEESLTVETKDFHDILKTAKHCSTVLT</sequence>
<gene>
    <name evidence="5 6 7 8" type="primary">LOC106058744</name>
</gene>
<dbReference type="OrthoDB" id="9991235at2759"/>
<feature type="compositionally biased region" description="Polar residues" evidence="2">
    <location>
        <begin position="565"/>
        <end position="581"/>
    </location>
</feature>
<evidence type="ECO:0000313" key="6">
    <source>
        <dbReference type="RefSeq" id="XP_055890981.1"/>
    </source>
</evidence>
<keyword evidence="4" id="KW-1185">Reference proteome</keyword>
<dbReference type="GO" id="GO:0006203">
    <property type="term" value="P:dGTP catabolic process"/>
    <property type="evidence" value="ECO:0007669"/>
    <property type="project" value="TreeGrafter"/>
</dbReference>
<dbReference type="AlphaFoldDB" id="A0A9W3AUU1"/>
<feature type="domain" description="HD/PDEase" evidence="3">
    <location>
        <begin position="96"/>
        <end position="262"/>
    </location>
</feature>
<dbReference type="GO" id="GO:0005634">
    <property type="term" value="C:nucleus"/>
    <property type="evidence" value="ECO:0007669"/>
    <property type="project" value="TreeGrafter"/>
</dbReference>
<evidence type="ECO:0000313" key="8">
    <source>
        <dbReference type="RefSeq" id="XP_055890983.1"/>
    </source>
</evidence>
<dbReference type="GeneID" id="106058744"/>
<evidence type="ECO:0000313" key="5">
    <source>
        <dbReference type="RefSeq" id="XP_055890980.1"/>
    </source>
</evidence>
<dbReference type="CDD" id="cd00077">
    <property type="entry name" value="HDc"/>
    <property type="match status" value="1"/>
</dbReference>
<proteinExistence type="inferred from homology"/>
<protein>
    <submittedName>
        <fullName evidence="5 6">Deoxynucleoside triphosphate triphosphohydrolase SAMHD1-like</fullName>
    </submittedName>
</protein>
<evidence type="ECO:0000313" key="4">
    <source>
        <dbReference type="Proteomes" id="UP001165740"/>
    </source>
</evidence>
<reference evidence="5 6" key="1">
    <citation type="submission" date="2025-04" db="UniProtKB">
        <authorList>
            <consortium name="RefSeq"/>
        </authorList>
    </citation>
    <scope>IDENTIFICATION</scope>
</reference>
<evidence type="ECO:0000256" key="2">
    <source>
        <dbReference type="SAM" id="MobiDB-lite"/>
    </source>
</evidence>
<dbReference type="Pfam" id="PF01966">
    <property type="entry name" value="HD"/>
    <property type="match status" value="1"/>
</dbReference>
<evidence type="ECO:0000256" key="1">
    <source>
        <dbReference type="ARBA" id="ARBA00005776"/>
    </source>
</evidence>
<feature type="region of interest" description="Disordered" evidence="2">
    <location>
        <begin position="550"/>
        <end position="581"/>
    </location>
</feature>
<comment type="similarity">
    <text evidence="1">Belongs to the SAMHD1 family.</text>
</comment>
<dbReference type="RefSeq" id="XP_055890980.1">
    <property type="nucleotide sequence ID" value="XM_056035005.1"/>
</dbReference>
<dbReference type="GO" id="GO:0008832">
    <property type="term" value="F:dGTPase activity"/>
    <property type="evidence" value="ECO:0007669"/>
    <property type="project" value="TreeGrafter"/>
</dbReference>
<dbReference type="InterPro" id="IPR050135">
    <property type="entry name" value="dGTPase-like"/>
</dbReference>
<feature type="compositionally biased region" description="Polar residues" evidence="2">
    <location>
        <begin position="16"/>
        <end position="25"/>
    </location>
</feature>
<dbReference type="SMART" id="SM00471">
    <property type="entry name" value="HDc"/>
    <property type="match status" value="1"/>
</dbReference>
<dbReference type="PANTHER" id="PTHR11373">
    <property type="entry name" value="DEOXYNUCLEOSIDE TRIPHOSPHATE TRIPHOSPHOHYDROLASE"/>
    <property type="match status" value="1"/>
</dbReference>